<evidence type="ECO:0000313" key="4">
    <source>
        <dbReference type="Proteomes" id="UP000270697"/>
    </source>
</evidence>
<accession>A0A1I4VGT9</accession>
<gene>
    <name evidence="1" type="ORF">ATL45_4661</name>
    <name evidence="2" type="ORF">SAMN05421805_102195</name>
</gene>
<name>A0A1I4VGT9_9PSEU</name>
<dbReference type="EMBL" id="RBXX01000002">
    <property type="protein sequence ID" value="RKT86299.1"/>
    <property type="molecule type" value="Genomic_DNA"/>
</dbReference>
<dbReference type="STRING" id="455193.SAMN05421805_102195"/>
<proteinExistence type="predicted"/>
<evidence type="ECO:0000313" key="3">
    <source>
        <dbReference type="Proteomes" id="UP000199398"/>
    </source>
</evidence>
<reference evidence="1 4" key="2">
    <citation type="submission" date="2018-10" db="EMBL/GenBank/DDBJ databases">
        <title>Sequencing the genomes of 1000 actinobacteria strains.</title>
        <authorList>
            <person name="Klenk H.-P."/>
        </authorList>
    </citation>
    <scope>NUCLEOTIDE SEQUENCE [LARGE SCALE GENOMIC DNA]</scope>
    <source>
        <strain evidence="1 4">DSM 45119</strain>
    </source>
</reference>
<evidence type="ECO:0000313" key="1">
    <source>
        <dbReference type="EMBL" id="RKT86299.1"/>
    </source>
</evidence>
<dbReference type="Proteomes" id="UP000199398">
    <property type="component" value="Unassembled WGS sequence"/>
</dbReference>
<sequence length="141" mass="14715">MMRVVVLLLFLVGALVSGCGREAPPAVGEALAFSGVVVPPGGEVLGVDASRGIDSFCKVAVAVDAGSVERLLADSQFRAPLEPGREVTYEPLPQASIGTDFASASDELSPGPGRPNTVFRELLVDRSDPARPVVHIWAFTT</sequence>
<dbReference type="Proteomes" id="UP000270697">
    <property type="component" value="Unassembled WGS sequence"/>
</dbReference>
<dbReference type="EMBL" id="FOUP01000002">
    <property type="protein sequence ID" value="SFN00388.1"/>
    <property type="molecule type" value="Genomic_DNA"/>
</dbReference>
<protein>
    <submittedName>
        <fullName evidence="2">Uncharacterized protein</fullName>
    </submittedName>
</protein>
<evidence type="ECO:0000313" key="2">
    <source>
        <dbReference type="EMBL" id="SFN00388.1"/>
    </source>
</evidence>
<dbReference type="PROSITE" id="PS51257">
    <property type="entry name" value="PROKAR_LIPOPROTEIN"/>
    <property type="match status" value="1"/>
</dbReference>
<dbReference type="AlphaFoldDB" id="A0A1I4VGT9"/>
<keyword evidence="4" id="KW-1185">Reference proteome</keyword>
<reference evidence="2 3" key="1">
    <citation type="submission" date="2016-10" db="EMBL/GenBank/DDBJ databases">
        <authorList>
            <person name="de Groot N.N."/>
        </authorList>
    </citation>
    <scope>NUCLEOTIDE SEQUENCE [LARGE SCALE GENOMIC DNA]</scope>
    <source>
        <strain evidence="2 3">CPCC 201259</strain>
    </source>
</reference>
<organism evidence="2 3">
    <name type="scientific">Saccharopolyspora antimicrobica</name>
    <dbReference type="NCBI Taxonomy" id="455193"/>
    <lineage>
        <taxon>Bacteria</taxon>
        <taxon>Bacillati</taxon>
        <taxon>Actinomycetota</taxon>
        <taxon>Actinomycetes</taxon>
        <taxon>Pseudonocardiales</taxon>
        <taxon>Pseudonocardiaceae</taxon>
        <taxon>Saccharopolyspora</taxon>
    </lineage>
</organism>